<dbReference type="Pfam" id="PF07963">
    <property type="entry name" value="N_methyl"/>
    <property type="match status" value="1"/>
</dbReference>
<dbReference type="InterPro" id="IPR031982">
    <property type="entry name" value="PilE-like"/>
</dbReference>
<dbReference type="RefSeq" id="WP_189446724.1">
    <property type="nucleotide sequence ID" value="NZ_BMXY01000001.1"/>
</dbReference>
<dbReference type="Proteomes" id="UP000643403">
    <property type="component" value="Unassembled WGS sequence"/>
</dbReference>
<keyword evidence="3" id="KW-1185">Reference proteome</keyword>
<keyword evidence="1" id="KW-0472">Membrane</keyword>
<dbReference type="Pfam" id="PF16732">
    <property type="entry name" value="ComP_DUS"/>
    <property type="match status" value="1"/>
</dbReference>
<dbReference type="EMBL" id="BMXY01000001">
    <property type="protein sequence ID" value="GGZ54531.1"/>
    <property type="molecule type" value="Genomic_DNA"/>
</dbReference>
<feature type="transmembrane region" description="Helical" evidence="1">
    <location>
        <begin position="21"/>
        <end position="39"/>
    </location>
</feature>
<keyword evidence="1" id="KW-1133">Transmembrane helix</keyword>
<name>A0ABQ3BQR7_9GAMM</name>
<keyword evidence="1" id="KW-0812">Transmembrane</keyword>
<dbReference type="NCBIfam" id="TIGR02532">
    <property type="entry name" value="IV_pilin_GFxxxE"/>
    <property type="match status" value="1"/>
</dbReference>
<proteinExistence type="predicted"/>
<dbReference type="PANTHER" id="PTHR30093:SF47">
    <property type="entry name" value="TYPE IV PILUS NON-CORE MINOR PILIN PILE"/>
    <property type="match status" value="1"/>
</dbReference>
<evidence type="ECO:0000256" key="1">
    <source>
        <dbReference type="SAM" id="Phobius"/>
    </source>
</evidence>
<comment type="caution">
    <text evidence="2">The sequence shown here is derived from an EMBL/GenBank/DDBJ whole genome shotgun (WGS) entry which is preliminary data.</text>
</comment>
<dbReference type="InterPro" id="IPR012902">
    <property type="entry name" value="N_methyl_site"/>
</dbReference>
<accession>A0ABQ3BQR7</accession>
<evidence type="ECO:0000313" key="2">
    <source>
        <dbReference type="EMBL" id="GGZ54531.1"/>
    </source>
</evidence>
<gene>
    <name evidence="2" type="primary">pilE1</name>
    <name evidence="2" type="ORF">GCM10008101_04750</name>
</gene>
<evidence type="ECO:0000313" key="3">
    <source>
        <dbReference type="Proteomes" id="UP000643403"/>
    </source>
</evidence>
<dbReference type="InterPro" id="IPR045584">
    <property type="entry name" value="Pilin-like"/>
</dbReference>
<organism evidence="2 3">
    <name type="scientific">Cognatilysobacter xinjiangensis</name>
    <dbReference type="NCBI Taxonomy" id="546892"/>
    <lineage>
        <taxon>Bacteria</taxon>
        <taxon>Pseudomonadati</taxon>
        <taxon>Pseudomonadota</taxon>
        <taxon>Gammaproteobacteria</taxon>
        <taxon>Lysobacterales</taxon>
        <taxon>Lysobacteraceae</taxon>
        <taxon>Cognatilysobacter</taxon>
    </lineage>
</organism>
<dbReference type="PANTHER" id="PTHR30093">
    <property type="entry name" value="GENERAL SECRETION PATHWAY PROTEIN G"/>
    <property type="match status" value="1"/>
</dbReference>
<dbReference type="Gene3D" id="3.30.700.10">
    <property type="entry name" value="Glycoprotein, Type 4 Pilin"/>
    <property type="match status" value="1"/>
</dbReference>
<sequence>MEKNAVIPSRSRARGFTLIELMIVVAVVAILASIALPSYNDSVRKSRRAQAKADMVEYAQLAERHFTSNGTYAGFNTSLPIQSPREAGATARYRLGYTATASAFTITATPESSQSADRCGTLTINQTGQKTKSGSAPLSECW</sequence>
<dbReference type="PROSITE" id="PS00409">
    <property type="entry name" value="PROKAR_NTER_METHYL"/>
    <property type="match status" value="1"/>
</dbReference>
<protein>
    <submittedName>
        <fullName evidence="2">Type IV pilin</fullName>
    </submittedName>
</protein>
<reference evidence="3" key="1">
    <citation type="journal article" date="2019" name="Int. J. Syst. Evol. Microbiol.">
        <title>The Global Catalogue of Microorganisms (GCM) 10K type strain sequencing project: providing services to taxonomists for standard genome sequencing and annotation.</title>
        <authorList>
            <consortium name="The Broad Institute Genomics Platform"/>
            <consortium name="The Broad Institute Genome Sequencing Center for Infectious Disease"/>
            <person name="Wu L."/>
            <person name="Ma J."/>
        </authorList>
    </citation>
    <scope>NUCLEOTIDE SEQUENCE [LARGE SCALE GENOMIC DNA]</scope>
    <source>
        <strain evidence="3">KCTC 22558</strain>
    </source>
</reference>
<dbReference type="SUPFAM" id="SSF54523">
    <property type="entry name" value="Pili subunits"/>
    <property type="match status" value="1"/>
</dbReference>